<dbReference type="EMBL" id="JAWDGP010001087">
    <property type="protein sequence ID" value="KAK3794954.1"/>
    <property type="molecule type" value="Genomic_DNA"/>
</dbReference>
<dbReference type="Proteomes" id="UP001283361">
    <property type="component" value="Unassembled WGS sequence"/>
</dbReference>
<reference evidence="1" key="1">
    <citation type="journal article" date="2023" name="G3 (Bethesda)">
        <title>A reference genome for the long-term kleptoplast-retaining sea slug Elysia crispata morphotype clarki.</title>
        <authorList>
            <person name="Eastman K.E."/>
            <person name="Pendleton A.L."/>
            <person name="Shaikh M.A."/>
            <person name="Suttiyut T."/>
            <person name="Ogas R."/>
            <person name="Tomko P."/>
            <person name="Gavelis G."/>
            <person name="Widhalm J.R."/>
            <person name="Wisecaver J.H."/>
        </authorList>
    </citation>
    <scope>NUCLEOTIDE SEQUENCE</scope>
    <source>
        <strain evidence="1">ECLA1</strain>
    </source>
</reference>
<gene>
    <name evidence="1" type="ORF">RRG08_001100</name>
</gene>
<comment type="caution">
    <text evidence="1">The sequence shown here is derived from an EMBL/GenBank/DDBJ whole genome shotgun (WGS) entry which is preliminary data.</text>
</comment>
<evidence type="ECO:0000313" key="2">
    <source>
        <dbReference type="Proteomes" id="UP001283361"/>
    </source>
</evidence>
<accession>A0AAE1E5B4</accession>
<dbReference type="AlphaFoldDB" id="A0AAE1E5B4"/>
<keyword evidence="2" id="KW-1185">Reference proteome</keyword>
<evidence type="ECO:0000313" key="1">
    <source>
        <dbReference type="EMBL" id="KAK3794954.1"/>
    </source>
</evidence>
<sequence>MKRARRTRVRIRISVDGLVVQYISHGETQTKNKGGPKRHDRRCAGRNPCFFFRWLWDKRTGMVVLLYCGTSHANRAVGTSRKKECSETCGMTNTRPTMGSHAQIRDKGLHFNLLICALNPRALDFWLSLRSITREIVPGHDNPYT</sequence>
<organism evidence="1 2">
    <name type="scientific">Elysia crispata</name>
    <name type="common">lettuce slug</name>
    <dbReference type="NCBI Taxonomy" id="231223"/>
    <lineage>
        <taxon>Eukaryota</taxon>
        <taxon>Metazoa</taxon>
        <taxon>Spiralia</taxon>
        <taxon>Lophotrochozoa</taxon>
        <taxon>Mollusca</taxon>
        <taxon>Gastropoda</taxon>
        <taxon>Heterobranchia</taxon>
        <taxon>Euthyneura</taxon>
        <taxon>Panpulmonata</taxon>
        <taxon>Sacoglossa</taxon>
        <taxon>Placobranchoidea</taxon>
        <taxon>Plakobranchidae</taxon>
        <taxon>Elysia</taxon>
    </lineage>
</organism>
<protein>
    <submittedName>
        <fullName evidence="1">Uncharacterized protein</fullName>
    </submittedName>
</protein>
<name>A0AAE1E5B4_9GAST</name>
<proteinExistence type="predicted"/>